<keyword evidence="5" id="KW-0812">Transmembrane</keyword>
<accession>A0ABY6J036</accession>
<proteinExistence type="inferred from homology"/>
<evidence type="ECO:0000256" key="2">
    <source>
        <dbReference type="ARBA" id="ARBA00007613"/>
    </source>
</evidence>
<dbReference type="Gene3D" id="1.20.1600.10">
    <property type="entry name" value="Outer membrane efflux proteins (OEP)"/>
    <property type="match status" value="1"/>
</dbReference>
<dbReference type="Pfam" id="PF02321">
    <property type="entry name" value="OEP"/>
    <property type="match status" value="2"/>
</dbReference>
<dbReference type="PANTHER" id="PTHR30026">
    <property type="entry name" value="OUTER MEMBRANE PROTEIN TOLC"/>
    <property type="match status" value="1"/>
</dbReference>
<evidence type="ECO:0000313" key="9">
    <source>
        <dbReference type="EMBL" id="UYQ93034.1"/>
    </source>
</evidence>
<sequence>MKAAMLSALLFVGSFRAQAQDKWSFERCVAFALEHNLTIKQSVLQKRLAELVYQQNQLSQLPTLNAGADIGYNFGRSINPTTNSFDNTTLFSSGLSLSAGANLFNFFRVQNNIKGSRYEMEASNFLLERARNDMSFNIANAFLQILLANEQVKIGESQVALSTSQLENTKKLVAAGSVPESNQADLEAQLARDSSTLVTARNQAVISVLTLKAILNLDFNIPFEPEVPANIKTTPVLDIAQTAPEMVFSAALSNQPQTKADRANVMASERYLAAARALQYPSLRAAGSLGTNYASTSQEVFGAPVFNGFDTIAAVNVGGSEYGVYQPSYGFNTRKTPFGTQIGNNFRQYIGLSLNIPILNGWANRSAVLRAKIDVENRELTQAVNRQQLRQDVYTAHANAAAALQKFHAAESTERASQKAFDFATKRYNVGLMNSVEYITTQTNLNKAQIDKVSALYDYIFKIKLLEFYRDQKITL</sequence>
<comment type="subcellular location">
    <subcellularLocation>
        <location evidence="1">Cell outer membrane</location>
    </subcellularLocation>
</comment>
<dbReference type="SUPFAM" id="SSF56954">
    <property type="entry name" value="Outer membrane efflux proteins (OEP)"/>
    <property type="match status" value="1"/>
</dbReference>
<evidence type="ECO:0000256" key="5">
    <source>
        <dbReference type="ARBA" id="ARBA00022692"/>
    </source>
</evidence>
<evidence type="ECO:0000313" key="10">
    <source>
        <dbReference type="Proteomes" id="UP001162741"/>
    </source>
</evidence>
<keyword evidence="8" id="KW-0732">Signal</keyword>
<keyword evidence="6" id="KW-0472">Membrane</keyword>
<dbReference type="InterPro" id="IPR003423">
    <property type="entry name" value="OMP_efflux"/>
</dbReference>
<keyword evidence="7" id="KW-0998">Cell outer membrane</keyword>
<dbReference type="PANTHER" id="PTHR30026:SF20">
    <property type="entry name" value="OUTER MEMBRANE PROTEIN TOLC"/>
    <property type="match status" value="1"/>
</dbReference>
<feature type="signal peptide" evidence="8">
    <location>
        <begin position="1"/>
        <end position="19"/>
    </location>
</feature>
<gene>
    <name evidence="9" type="ORF">MKQ68_23420</name>
</gene>
<protein>
    <submittedName>
        <fullName evidence="9">TolC family protein</fullName>
    </submittedName>
</protein>
<evidence type="ECO:0000256" key="3">
    <source>
        <dbReference type="ARBA" id="ARBA00022448"/>
    </source>
</evidence>
<dbReference type="EMBL" id="CP107006">
    <property type="protein sequence ID" value="UYQ93034.1"/>
    <property type="molecule type" value="Genomic_DNA"/>
</dbReference>
<name>A0ABY6J036_9BACT</name>
<dbReference type="Proteomes" id="UP001162741">
    <property type="component" value="Chromosome"/>
</dbReference>
<evidence type="ECO:0000256" key="6">
    <source>
        <dbReference type="ARBA" id="ARBA00023136"/>
    </source>
</evidence>
<comment type="similarity">
    <text evidence="2">Belongs to the outer membrane factor (OMF) (TC 1.B.17) family.</text>
</comment>
<keyword evidence="3" id="KW-0813">Transport</keyword>
<evidence type="ECO:0000256" key="8">
    <source>
        <dbReference type="SAM" id="SignalP"/>
    </source>
</evidence>
<dbReference type="InterPro" id="IPR051906">
    <property type="entry name" value="TolC-like"/>
</dbReference>
<evidence type="ECO:0000256" key="1">
    <source>
        <dbReference type="ARBA" id="ARBA00004442"/>
    </source>
</evidence>
<evidence type="ECO:0000256" key="7">
    <source>
        <dbReference type="ARBA" id="ARBA00023237"/>
    </source>
</evidence>
<dbReference type="RefSeq" id="WP_264281181.1">
    <property type="nucleotide sequence ID" value="NZ_CP107006.1"/>
</dbReference>
<reference evidence="9" key="1">
    <citation type="submission" date="2022-10" db="EMBL/GenBank/DDBJ databases">
        <title>Chitinophaga sp. nov., isolated from soil.</title>
        <authorList>
            <person name="Jeon C.O."/>
        </authorList>
    </citation>
    <scope>NUCLEOTIDE SEQUENCE</scope>
    <source>
        <strain evidence="9">R8</strain>
    </source>
</reference>
<keyword evidence="10" id="KW-1185">Reference proteome</keyword>
<evidence type="ECO:0000256" key="4">
    <source>
        <dbReference type="ARBA" id="ARBA00022452"/>
    </source>
</evidence>
<feature type="chain" id="PRO_5047076475" evidence="8">
    <location>
        <begin position="20"/>
        <end position="476"/>
    </location>
</feature>
<keyword evidence="4" id="KW-1134">Transmembrane beta strand</keyword>
<organism evidence="9 10">
    <name type="scientific">Chitinophaga horti</name>
    <dbReference type="NCBI Taxonomy" id="2920382"/>
    <lineage>
        <taxon>Bacteria</taxon>
        <taxon>Pseudomonadati</taxon>
        <taxon>Bacteroidota</taxon>
        <taxon>Chitinophagia</taxon>
        <taxon>Chitinophagales</taxon>
        <taxon>Chitinophagaceae</taxon>
        <taxon>Chitinophaga</taxon>
    </lineage>
</organism>